<protein>
    <submittedName>
        <fullName evidence="1">Uncharacterized protein</fullName>
    </submittedName>
</protein>
<reference evidence="1" key="1">
    <citation type="submission" date="2018-02" db="EMBL/GenBank/DDBJ databases">
        <title>Rhizophora mucronata_Transcriptome.</title>
        <authorList>
            <person name="Meera S.P."/>
            <person name="Sreeshan A."/>
            <person name="Augustine A."/>
        </authorList>
    </citation>
    <scope>NUCLEOTIDE SEQUENCE</scope>
    <source>
        <tissue evidence="1">Leaf</tissue>
    </source>
</reference>
<evidence type="ECO:0000313" key="1">
    <source>
        <dbReference type="EMBL" id="MBX28469.1"/>
    </source>
</evidence>
<proteinExistence type="predicted"/>
<organism evidence="1">
    <name type="scientific">Rhizophora mucronata</name>
    <name type="common">Asiatic mangrove</name>
    <dbReference type="NCBI Taxonomy" id="61149"/>
    <lineage>
        <taxon>Eukaryota</taxon>
        <taxon>Viridiplantae</taxon>
        <taxon>Streptophyta</taxon>
        <taxon>Embryophyta</taxon>
        <taxon>Tracheophyta</taxon>
        <taxon>Spermatophyta</taxon>
        <taxon>Magnoliopsida</taxon>
        <taxon>eudicotyledons</taxon>
        <taxon>Gunneridae</taxon>
        <taxon>Pentapetalae</taxon>
        <taxon>rosids</taxon>
        <taxon>fabids</taxon>
        <taxon>Malpighiales</taxon>
        <taxon>Rhizophoraceae</taxon>
        <taxon>Rhizophora</taxon>
    </lineage>
</organism>
<dbReference type="EMBL" id="GGEC01047995">
    <property type="protein sequence ID" value="MBX28479.1"/>
    <property type="molecule type" value="Transcribed_RNA"/>
</dbReference>
<accession>A0A2P2ME06</accession>
<sequence length="93" mass="10531">MSSFDWPCLPNNFFSSRWYLRVGIWQPKIQLGSLATTIPFFVFVSLHLQSTSHQQPCPSNNPDTVLDFDLAISSRCLGPKAIFFIGHFAPSVR</sequence>
<dbReference type="AlphaFoldDB" id="A0A2P2ME06"/>
<name>A0A2P2ME06_RHIMU</name>
<dbReference type="EMBL" id="GGEC01047985">
    <property type="protein sequence ID" value="MBX28469.1"/>
    <property type="molecule type" value="Transcribed_RNA"/>
</dbReference>